<evidence type="ECO:0000313" key="2">
    <source>
        <dbReference type="Proteomes" id="UP001163835"/>
    </source>
</evidence>
<keyword evidence="1" id="KW-0413">Isomerase</keyword>
<reference evidence="1" key="1">
    <citation type="submission" date="2022-09" db="EMBL/GenBank/DDBJ databases">
        <title>A Global Phylogenomic Analysis of the Shiitake Genus Lentinula.</title>
        <authorList>
            <consortium name="DOE Joint Genome Institute"/>
            <person name="Sierra-Patev S."/>
            <person name="Min B."/>
            <person name="Naranjo-Ortiz M."/>
            <person name="Looney B."/>
            <person name="Konkel Z."/>
            <person name="Slot J.C."/>
            <person name="Sakamoto Y."/>
            <person name="Steenwyk J.L."/>
            <person name="Rokas A."/>
            <person name="Carro J."/>
            <person name="Camarero S."/>
            <person name="Ferreira P."/>
            <person name="Molpeceres G."/>
            <person name="Ruiz-Duenas F.J."/>
            <person name="Serrano A."/>
            <person name="Henrissat B."/>
            <person name="Drula E."/>
            <person name="Hughes K.W."/>
            <person name="Mata J.L."/>
            <person name="Ishikawa N.K."/>
            <person name="Vargas-Isla R."/>
            <person name="Ushijima S."/>
            <person name="Smith C.A."/>
            <person name="Ahrendt S."/>
            <person name="Andreopoulos W."/>
            <person name="He G."/>
            <person name="Labutti K."/>
            <person name="Lipzen A."/>
            <person name="Ng V."/>
            <person name="Riley R."/>
            <person name="Sandor L."/>
            <person name="Barry K."/>
            <person name="Martinez A.T."/>
            <person name="Xiao Y."/>
            <person name="Gibbons J.G."/>
            <person name="Terashima K."/>
            <person name="Grigoriev I.V."/>
            <person name="Hibbett D.S."/>
        </authorList>
    </citation>
    <scope>NUCLEOTIDE SEQUENCE</scope>
    <source>
        <strain evidence="1">TMI1499</strain>
    </source>
</reference>
<comment type="caution">
    <text evidence="1">The sequence shown here is derived from an EMBL/GenBank/DDBJ whole genome shotgun (WGS) entry which is preliminary data.</text>
</comment>
<protein>
    <submittedName>
        <fullName evidence="1">Protein disulfide isomerase</fullName>
    </submittedName>
</protein>
<sequence>MILKLWQLFRDLPIPFLLLSFSIVCVALPVHSTELTPENFKSSIASGVWLIEHFSPYCGHCRAFAPTWEELAERNKEGSAEATGVKLAQVNCAVHGDLCSANNVKGYPQLNIYNSGDFVETFKGARDVDRLTEFIKRHAPTPPLPTPPVSETVLEETNYVANPNPSGSVLVLDESNFQSTIEEGPVFVKFFAPWCGHCKKLAPTWKKLARSMQNKLTVAEVDCESHKALCKENNIGGFPTLVYIADSSHTEYGGGRKLEQLEEFAEKASNSAGQTREPKSISPDELKNHVSVEKSIYVLLYPSSEPKLPSLLRPLFSSLLGSPMVYTIADPPPSMKSHFSIPSTSTWAIVALKDHDYTIPAAVYSTSISASSLKNDPTEIDHIKTWLLHNRLPTAIELTQDTFQSVMNSPARPLVVLAAVTPNIKDKVQERIEEIGQKWRARTQGSGMLSENGKERPIVFAWMDIGKWKDWMKSMYGIKYRGSLELDDVEVVVTDHKALIYYDISHAGSPIKLTSSQSVFSVLDGIAQGKISPKNSENFIERVARYLNGKLQTIESYIIDHPKHMAFLVLLGLVFVIYAIRRALADEPMDKDYVRVGKGKADRLD</sequence>
<accession>A0ACC1U3A8</accession>
<keyword evidence="2" id="KW-1185">Reference proteome</keyword>
<gene>
    <name evidence="1" type="ORF">F5876DRAFT_75970</name>
</gene>
<proteinExistence type="predicted"/>
<dbReference type="Proteomes" id="UP001163835">
    <property type="component" value="Unassembled WGS sequence"/>
</dbReference>
<evidence type="ECO:0000313" key="1">
    <source>
        <dbReference type="EMBL" id="KAJ3811282.1"/>
    </source>
</evidence>
<dbReference type="EMBL" id="MU795065">
    <property type="protein sequence ID" value="KAJ3811282.1"/>
    <property type="molecule type" value="Genomic_DNA"/>
</dbReference>
<organism evidence="1 2">
    <name type="scientific">Lentinula aff. lateritia</name>
    <dbReference type="NCBI Taxonomy" id="2804960"/>
    <lineage>
        <taxon>Eukaryota</taxon>
        <taxon>Fungi</taxon>
        <taxon>Dikarya</taxon>
        <taxon>Basidiomycota</taxon>
        <taxon>Agaricomycotina</taxon>
        <taxon>Agaricomycetes</taxon>
        <taxon>Agaricomycetidae</taxon>
        <taxon>Agaricales</taxon>
        <taxon>Marasmiineae</taxon>
        <taxon>Omphalotaceae</taxon>
        <taxon>Lentinula</taxon>
    </lineage>
</organism>
<name>A0ACC1U3A8_9AGAR</name>